<dbReference type="Proteomes" id="UP001141552">
    <property type="component" value="Unassembled WGS sequence"/>
</dbReference>
<dbReference type="GO" id="GO:0005737">
    <property type="term" value="C:cytoplasm"/>
    <property type="evidence" value="ECO:0007669"/>
    <property type="project" value="TreeGrafter"/>
</dbReference>
<comment type="similarity">
    <text evidence="4">Belongs to the trans-sulfuration enzymes family.</text>
</comment>
<dbReference type="EMBL" id="JAKUCV010003835">
    <property type="protein sequence ID" value="KAJ4837445.1"/>
    <property type="molecule type" value="Genomic_DNA"/>
</dbReference>
<dbReference type="OrthoDB" id="3512640at2759"/>
<comment type="caution">
    <text evidence="5">The sequence shown here is derived from an EMBL/GenBank/DDBJ whole genome shotgun (WGS) entry which is preliminary data.</text>
</comment>
<dbReference type="InterPro" id="IPR000277">
    <property type="entry name" value="Cys/Met-Metab_PyrdxlP-dep_enz"/>
</dbReference>
<evidence type="ECO:0000313" key="6">
    <source>
        <dbReference type="Proteomes" id="UP001141552"/>
    </source>
</evidence>
<gene>
    <name evidence="5" type="ORF">Tsubulata_023174</name>
</gene>
<dbReference type="PANTHER" id="PTHR11808:SF50">
    <property type="entry name" value="CYSTATHIONINE BETA-LYASE"/>
    <property type="match status" value="1"/>
</dbReference>
<keyword evidence="6" id="KW-1185">Reference proteome</keyword>
<evidence type="ECO:0000256" key="1">
    <source>
        <dbReference type="ARBA" id="ARBA00001933"/>
    </source>
</evidence>
<organism evidence="5 6">
    <name type="scientific">Turnera subulata</name>
    <dbReference type="NCBI Taxonomy" id="218843"/>
    <lineage>
        <taxon>Eukaryota</taxon>
        <taxon>Viridiplantae</taxon>
        <taxon>Streptophyta</taxon>
        <taxon>Embryophyta</taxon>
        <taxon>Tracheophyta</taxon>
        <taxon>Spermatophyta</taxon>
        <taxon>Magnoliopsida</taxon>
        <taxon>eudicotyledons</taxon>
        <taxon>Gunneridae</taxon>
        <taxon>Pentapetalae</taxon>
        <taxon>rosids</taxon>
        <taxon>fabids</taxon>
        <taxon>Malpighiales</taxon>
        <taxon>Passifloraceae</taxon>
        <taxon>Turnera</taxon>
    </lineage>
</organism>
<evidence type="ECO:0000256" key="2">
    <source>
        <dbReference type="ARBA" id="ARBA00022898"/>
    </source>
</evidence>
<accession>A0A9Q0FTJ5</accession>
<evidence type="ECO:0000256" key="4">
    <source>
        <dbReference type="RuleBase" id="RU362118"/>
    </source>
</evidence>
<dbReference type="GO" id="GO:0016846">
    <property type="term" value="F:carbon-sulfur lyase activity"/>
    <property type="evidence" value="ECO:0007669"/>
    <property type="project" value="TreeGrafter"/>
</dbReference>
<keyword evidence="3" id="KW-0456">Lyase</keyword>
<keyword evidence="2 4" id="KW-0663">Pyridoxal phosphate</keyword>
<dbReference type="Pfam" id="PF01053">
    <property type="entry name" value="Cys_Met_Meta_PP"/>
    <property type="match status" value="1"/>
</dbReference>
<proteinExistence type="inferred from homology"/>
<dbReference type="AlphaFoldDB" id="A0A9Q0FTJ5"/>
<dbReference type="GO" id="GO:0030170">
    <property type="term" value="F:pyridoxal phosphate binding"/>
    <property type="evidence" value="ECO:0007669"/>
    <property type="project" value="InterPro"/>
</dbReference>
<reference evidence="5" key="1">
    <citation type="submission" date="2022-02" db="EMBL/GenBank/DDBJ databases">
        <authorList>
            <person name="Henning P.M."/>
            <person name="McCubbin A.G."/>
            <person name="Shore J.S."/>
        </authorList>
    </citation>
    <scope>NUCLEOTIDE SEQUENCE</scope>
    <source>
        <strain evidence="5">F60SS</strain>
        <tissue evidence="5">Leaves</tissue>
    </source>
</reference>
<evidence type="ECO:0000256" key="3">
    <source>
        <dbReference type="ARBA" id="ARBA00023239"/>
    </source>
</evidence>
<dbReference type="GO" id="GO:0019346">
    <property type="term" value="P:transsulfuration"/>
    <property type="evidence" value="ECO:0007669"/>
    <property type="project" value="InterPro"/>
</dbReference>
<reference evidence="5" key="2">
    <citation type="journal article" date="2023" name="Plants (Basel)">
        <title>Annotation of the Turnera subulata (Passifloraceae) Draft Genome Reveals the S-Locus Evolved after the Divergence of Turneroideae from Passifloroideae in a Stepwise Manner.</title>
        <authorList>
            <person name="Henning P.M."/>
            <person name="Roalson E.H."/>
            <person name="Mir W."/>
            <person name="McCubbin A.G."/>
            <person name="Shore J.S."/>
        </authorList>
    </citation>
    <scope>NUCLEOTIDE SEQUENCE</scope>
    <source>
        <strain evidence="5">F60SS</strain>
    </source>
</reference>
<sequence length="93" mass="10202">MAEGSGLAPFDCWICLRGIKTMALRVEKQQAKGAGSVLSFLTGSLALSKHIVETTKECEVPYKHALLHVPRKYTCSSKRGQRPCTENWAIIGP</sequence>
<name>A0A9Q0FTJ5_9ROSI</name>
<evidence type="ECO:0000313" key="5">
    <source>
        <dbReference type="EMBL" id="KAJ4837445.1"/>
    </source>
</evidence>
<comment type="cofactor">
    <cofactor evidence="1 4">
        <name>pyridoxal 5'-phosphate</name>
        <dbReference type="ChEBI" id="CHEBI:597326"/>
    </cofactor>
</comment>
<protein>
    <submittedName>
        <fullName evidence="5">Uncharacterized protein</fullName>
    </submittedName>
</protein>
<dbReference type="PANTHER" id="PTHR11808">
    <property type="entry name" value="TRANS-SULFURATION ENZYME FAMILY MEMBER"/>
    <property type="match status" value="1"/>
</dbReference>